<dbReference type="AlphaFoldDB" id="A0A395J612"/>
<feature type="region of interest" description="Disordered" evidence="1">
    <location>
        <begin position="1"/>
        <end position="37"/>
    </location>
</feature>
<reference evidence="2 3" key="1">
    <citation type="submission" date="2018-06" db="EMBL/GenBank/DDBJ databases">
        <title>Genome Sequence of the Brown Rot Fungal Pathogen Monilinia fructigena.</title>
        <authorList>
            <person name="Landi L."/>
            <person name="De Miccolis Angelini R.M."/>
            <person name="Pollastro S."/>
            <person name="Abate D."/>
            <person name="Faretra F."/>
            <person name="Romanazzi G."/>
        </authorList>
    </citation>
    <scope>NUCLEOTIDE SEQUENCE [LARGE SCALE GENOMIC DNA]</scope>
    <source>
        <strain evidence="2 3">Mfrg269</strain>
    </source>
</reference>
<keyword evidence="3" id="KW-1185">Reference proteome</keyword>
<dbReference type="OrthoDB" id="3563259at2759"/>
<accession>A0A395J612</accession>
<evidence type="ECO:0000313" key="2">
    <source>
        <dbReference type="EMBL" id="RAL67890.1"/>
    </source>
</evidence>
<comment type="caution">
    <text evidence="2">The sequence shown here is derived from an EMBL/GenBank/DDBJ whole genome shotgun (WGS) entry which is preliminary data.</text>
</comment>
<evidence type="ECO:0000313" key="3">
    <source>
        <dbReference type="Proteomes" id="UP000249056"/>
    </source>
</evidence>
<gene>
    <name evidence="2" type="ORF">DID88_008615</name>
</gene>
<sequence>MDQINQHTRSWSINGMDVEAAESSRETPSTRFADGMQNPGVYMQNIGIEVDANNPTINAPTDDSLDAQNNLSINLDYNYDDDNDANNSYIPTPITVAESSSNISLDNETDSRRLGQQLSSFTAATHSSSVTTADEQTPVQNVEARSLRRRRISEKTGAGLGYAWIYA</sequence>
<dbReference type="Proteomes" id="UP000249056">
    <property type="component" value="Unassembled WGS sequence"/>
</dbReference>
<dbReference type="EMBL" id="QKRW01000002">
    <property type="protein sequence ID" value="RAL67890.1"/>
    <property type="molecule type" value="Genomic_DNA"/>
</dbReference>
<proteinExistence type="predicted"/>
<organism evidence="2 3">
    <name type="scientific">Monilinia fructigena</name>
    <dbReference type="NCBI Taxonomy" id="38457"/>
    <lineage>
        <taxon>Eukaryota</taxon>
        <taxon>Fungi</taxon>
        <taxon>Dikarya</taxon>
        <taxon>Ascomycota</taxon>
        <taxon>Pezizomycotina</taxon>
        <taxon>Leotiomycetes</taxon>
        <taxon>Helotiales</taxon>
        <taxon>Sclerotiniaceae</taxon>
        <taxon>Monilinia</taxon>
    </lineage>
</organism>
<feature type="compositionally biased region" description="Low complexity" evidence="1">
    <location>
        <begin position="122"/>
        <end position="133"/>
    </location>
</feature>
<evidence type="ECO:0000256" key="1">
    <source>
        <dbReference type="SAM" id="MobiDB-lite"/>
    </source>
</evidence>
<protein>
    <submittedName>
        <fullName evidence="2">Uncharacterized protein</fullName>
    </submittedName>
</protein>
<name>A0A395J612_9HELO</name>
<feature type="compositionally biased region" description="Polar residues" evidence="1">
    <location>
        <begin position="1"/>
        <end position="13"/>
    </location>
</feature>
<feature type="region of interest" description="Disordered" evidence="1">
    <location>
        <begin position="122"/>
        <end position="141"/>
    </location>
</feature>